<keyword evidence="3" id="KW-1185">Reference proteome</keyword>
<organism evidence="3 4">
    <name type="scientific">Durio zibethinus</name>
    <name type="common">Durian</name>
    <dbReference type="NCBI Taxonomy" id="66656"/>
    <lineage>
        <taxon>Eukaryota</taxon>
        <taxon>Viridiplantae</taxon>
        <taxon>Streptophyta</taxon>
        <taxon>Embryophyta</taxon>
        <taxon>Tracheophyta</taxon>
        <taxon>Spermatophyta</taxon>
        <taxon>Magnoliopsida</taxon>
        <taxon>eudicotyledons</taxon>
        <taxon>Gunneridae</taxon>
        <taxon>Pentapetalae</taxon>
        <taxon>rosids</taxon>
        <taxon>malvids</taxon>
        <taxon>Malvales</taxon>
        <taxon>Malvaceae</taxon>
        <taxon>Helicteroideae</taxon>
        <taxon>Durio</taxon>
    </lineage>
</organism>
<sequence length="1082" mass="120293">MEESSNAIVEERFELMASPAGKNLKVRMAHFITPSIGLGCIDETPVANLTRRCLSSLPTTFEPKKWPLEVKFCGWRCPQRNWKTWVVEMASLHESTWKKAGIFEAIMNSTYQINRNNDLVFGVAEKWCHETKSFLFPWGEATITLEDVMLLGGYSLLGSPVFTPVETEKMEETREKLNNARKEINRSASKKVSHNLWMRKFINSDSEVEHEAFLALWLSRFVLPSSFDVVAESVFPIAIHLARGTRIALAPAVLAKIYRDLSCLKQNIVASTLLESNCDDENVALAISLWSPLLLVQVWIWERFLDLRPKPNLIENGKPRLALWDGLNSKVQDVRSVLDSSKERFEWRPYVRKVTNCDGAKFYGDKAKWILIDSSFDDELLSFARCLRASELVGLDCIEQYLPQRVALQFGMDQDIPGCVSRSNDSPEIAWSDYIKSPGGGKLYIPPTHFEGDVTTQYLKWWTQSVLSLQEQRSFTNFSITPNRAEGMNGSNVFTSCKMIPKSLKRPKQDDTCIGFKRMPKKFKGMRKGKGFSGSNINPKKSKRAKEGTSASTRPDFHLKSLKRSCQFLKQKEKGNNATSVLGSPLKRLKRLSQNPKWKKEVHNAGFVARSSERKRKGNTTPVPHVFPPRSSKGLALGSEVNSEDKNETTSATSHSKPLKELALSFVIRKELNNSAVPPGFPPEGNMLQANGSVNEDKVTAPVLPGFTPKCNVVEAKSSFNEEKVTLSFPSGFPPKANMLKAKSFVHDNKVTAPVPRDFTPKCNVVETESLINEDKMTPLINPDFPFKCVDEEVTPLVPPGFPPKCNMVEGEGSVHEDEVTPLLTPGLPSKRSIVEAKGSVDEAEVTPLVPPGFPPKCNMVEANVSVDEDEVTTLVVPGISPNILEVRDVVEDKVTEKIARSASSRDNMANKVGRYDEKSASHCRSLSLGSHDEDQLTVAEMLKSNDKLDNVDYRDAGENSSGQYQSFSSSIADNELPRCELITTLEAAMVMPAEAANGGSKRATIQDAIESNDGRPADKTMGNDDSSDDKAASIHDIEGYGNSCLNEISKLHLEARISRLERLVAEIKAARKVKVINNGIC</sequence>
<dbReference type="RefSeq" id="XP_022717925.1">
    <property type="nucleotide sequence ID" value="XM_022862190.1"/>
</dbReference>
<feature type="compositionally biased region" description="Low complexity" evidence="1">
    <location>
        <begin position="961"/>
        <end position="970"/>
    </location>
</feature>
<dbReference type="GeneID" id="111276446"/>
<dbReference type="Proteomes" id="UP000515121">
    <property type="component" value="Unplaced"/>
</dbReference>
<dbReference type="PANTHER" id="PTHR46033">
    <property type="entry name" value="PROTEIN MAIN-LIKE 2"/>
    <property type="match status" value="1"/>
</dbReference>
<evidence type="ECO:0000313" key="4">
    <source>
        <dbReference type="RefSeq" id="XP_022717925.1"/>
    </source>
</evidence>
<dbReference type="InterPro" id="IPR019557">
    <property type="entry name" value="AminoTfrase-like_pln_mobile"/>
</dbReference>
<feature type="compositionally biased region" description="Basic and acidic residues" evidence="1">
    <location>
        <begin position="1013"/>
        <end position="1032"/>
    </location>
</feature>
<feature type="region of interest" description="Disordered" evidence="1">
    <location>
        <begin position="524"/>
        <end position="555"/>
    </location>
</feature>
<feature type="region of interest" description="Disordered" evidence="1">
    <location>
        <begin position="1010"/>
        <end position="1032"/>
    </location>
</feature>
<dbReference type="GO" id="GO:0010073">
    <property type="term" value="P:meristem maintenance"/>
    <property type="evidence" value="ECO:0007669"/>
    <property type="project" value="InterPro"/>
</dbReference>
<dbReference type="InterPro" id="IPR044824">
    <property type="entry name" value="MAIN-like"/>
</dbReference>
<feature type="region of interest" description="Disordered" evidence="1">
    <location>
        <begin position="950"/>
        <end position="970"/>
    </location>
</feature>
<dbReference type="KEGG" id="dzi:111276446"/>
<feature type="domain" description="Aminotransferase-like plant mobile" evidence="2">
    <location>
        <begin position="101"/>
        <end position="462"/>
    </location>
</feature>
<evidence type="ECO:0000313" key="3">
    <source>
        <dbReference type="Proteomes" id="UP000515121"/>
    </source>
</evidence>
<protein>
    <submittedName>
        <fullName evidence="4">Uncharacterized protein LOC111276446</fullName>
    </submittedName>
</protein>
<feature type="region of interest" description="Disordered" evidence="1">
    <location>
        <begin position="606"/>
        <end position="656"/>
    </location>
</feature>
<evidence type="ECO:0000256" key="1">
    <source>
        <dbReference type="SAM" id="MobiDB-lite"/>
    </source>
</evidence>
<dbReference type="AlphaFoldDB" id="A0A6P5WP75"/>
<reference evidence="4" key="1">
    <citation type="submission" date="2025-08" db="UniProtKB">
        <authorList>
            <consortium name="RefSeq"/>
        </authorList>
    </citation>
    <scope>IDENTIFICATION</scope>
    <source>
        <tissue evidence="4">Fruit stalk</tissue>
    </source>
</reference>
<accession>A0A6P5WP75</accession>
<name>A0A6P5WP75_DURZI</name>
<evidence type="ECO:0000259" key="2">
    <source>
        <dbReference type="Pfam" id="PF10536"/>
    </source>
</evidence>
<proteinExistence type="predicted"/>
<dbReference type="PANTHER" id="PTHR46033:SF86">
    <property type="entry name" value="GLOBULAR STAGE, PUTATIVE-RELATED"/>
    <property type="match status" value="1"/>
</dbReference>
<dbReference type="OrthoDB" id="1572276at2759"/>
<gene>
    <name evidence="4" type="primary">LOC111276446</name>
</gene>
<dbReference type="Pfam" id="PF10536">
    <property type="entry name" value="PMD"/>
    <property type="match status" value="1"/>
</dbReference>